<keyword evidence="3" id="KW-0309">Germination</keyword>
<proteinExistence type="inferred from homology"/>
<keyword evidence="11" id="KW-1185">Reference proteome</keyword>
<comment type="caution">
    <text evidence="10">The sequence shown here is derived from an EMBL/GenBank/DDBJ whole genome shotgun (WGS) entry which is preliminary data.</text>
</comment>
<gene>
    <name evidence="10" type="ORF">J2S08_003354</name>
</gene>
<evidence type="ECO:0000256" key="3">
    <source>
        <dbReference type="ARBA" id="ARBA00022544"/>
    </source>
</evidence>
<evidence type="ECO:0000256" key="6">
    <source>
        <dbReference type="ARBA" id="ARBA00023139"/>
    </source>
</evidence>
<name>A0ABT9WVZ0_9BACI</name>
<keyword evidence="4" id="KW-0732">Signal</keyword>
<evidence type="ECO:0000256" key="1">
    <source>
        <dbReference type="ARBA" id="ARBA00004635"/>
    </source>
</evidence>
<evidence type="ECO:0000259" key="9">
    <source>
        <dbReference type="Pfam" id="PF25198"/>
    </source>
</evidence>
<dbReference type="InterPro" id="IPR057336">
    <property type="entry name" value="GerAC_N"/>
</dbReference>
<evidence type="ECO:0000256" key="4">
    <source>
        <dbReference type="ARBA" id="ARBA00022729"/>
    </source>
</evidence>
<dbReference type="PROSITE" id="PS51257">
    <property type="entry name" value="PROKAR_LIPOPROTEIN"/>
    <property type="match status" value="1"/>
</dbReference>
<keyword evidence="7" id="KW-0449">Lipoprotein</keyword>
<evidence type="ECO:0000256" key="5">
    <source>
        <dbReference type="ARBA" id="ARBA00023136"/>
    </source>
</evidence>
<keyword evidence="6" id="KW-0564">Palmitate</keyword>
<feature type="domain" description="Spore germination protein N-terminal" evidence="9">
    <location>
        <begin position="23"/>
        <end position="198"/>
    </location>
</feature>
<dbReference type="Pfam" id="PF05504">
    <property type="entry name" value="Spore_GerAC"/>
    <property type="match status" value="1"/>
</dbReference>
<evidence type="ECO:0000256" key="7">
    <source>
        <dbReference type="ARBA" id="ARBA00023288"/>
    </source>
</evidence>
<comment type="subcellular location">
    <subcellularLocation>
        <location evidence="1">Membrane</location>
        <topology evidence="1">Lipid-anchor</topology>
    </subcellularLocation>
</comment>
<organism evidence="10 11">
    <name type="scientific">Bacillus chungangensis</name>
    <dbReference type="NCBI Taxonomy" id="587633"/>
    <lineage>
        <taxon>Bacteria</taxon>
        <taxon>Bacillati</taxon>
        <taxon>Bacillota</taxon>
        <taxon>Bacilli</taxon>
        <taxon>Bacillales</taxon>
        <taxon>Bacillaceae</taxon>
        <taxon>Bacillus</taxon>
    </lineage>
</organism>
<feature type="domain" description="Spore germination GerAC-like C-terminal" evidence="8">
    <location>
        <begin position="218"/>
        <end position="372"/>
    </location>
</feature>
<reference evidence="10 11" key="1">
    <citation type="submission" date="2023-07" db="EMBL/GenBank/DDBJ databases">
        <title>Genomic Encyclopedia of Type Strains, Phase IV (KMG-IV): sequencing the most valuable type-strain genomes for metagenomic binning, comparative biology and taxonomic classification.</title>
        <authorList>
            <person name="Goeker M."/>
        </authorList>
    </citation>
    <scope>NUCLEOTIDE SEQUENCE [LARGE SCALE GENOMIC DNA]</scope>
    <source>
        <strain evidence="10 11">DSM 23837</strain>
    </source>
</reference>
<dbReference type="EMBL" id="JAUSTT010000022">
    <property type="protein sequence ID" value="MDQ0177474.1"/>
    <property type="molecule type" value="Genomic_DNA"/>
</dbReference>
<dbReference type="Proteomes" id="UP001223586">
    <property type="component" value="Unassembled WGS sequence"/>
</dbReference>
<dbReference type="Pfam" id="PF25198">
    <property type="entry name" value="Spore_GerAC_N"/>
    <property type="match status" value="1"/>
</dbReference>
<comment type="similarity">
    <text evidence="2">Belongs to the GerABKC lipoprotein family.</text>
</comment>
<evidence type="ECO:0000313" key="11">
    <source>
        <dbReference type="Proteomes" id="UP001223586"/>
    </source>
</evidence>
<dbReference type="PANTHER" id="PTHR35789">
    <property type="entry name" value="SPORE GERMINATION PROTEIN B3"/>
    <property type="match status" value="1"/>
</dbReference>
<protein>
    <submittedName>
        <fullName evidence="10">Ger(X)C family germination protein</fullName>
    </submittedName>
</protein>
<dbReference type="InterPro" id="IPR008844">
    <property type="entry name" value="Spore_GerAC-like"/>
</dbReference>
<evidence type="ECO:0000259" key="8">
    <source>
        <dbReference type="Pfam" id="PF05504"/>
    </source>
</evidence>
<evidence type="ECO:0000313" key="10">
    <source>
        <dbReference type="EMBL" id="MDQ0177474.1"/>
    </source>
</evidence>
<evidence type="ECO:0000256" key="2">
    <source>
        <dbReference type="ARBA" id="ARBA00007886"/>
    </source>
</evidence>
<dbReference type="InterPro" id="IPR046953">
    <property type="entry name" value="Spore_GerAC-like_C"/>
</dbReference>
<dbReference type="Gene3D" id="3.30.300.210">
    <property type="entry name" value="Nutrient germinant receptor protein C, domain 3"/>
    <property type="match status" value="1"/>
</dbReference>
<dbReference type="InterPro" id="IPR038501">
    <property type="entry name" value="Spore_GerAC_C_sf"/>
</dbReference>
<dbReference type="RefSeq" id="WP_307231481.1">
    <property type="nucleotide sequence ID" value="NZ_JAUSTT010000022.1"/>
</dbReference>
<dbReference type="NCBIfam" id="TIGR02887">
    <property type="entry name" value="spore_ger_x_C"/>
    <property type="match status" value="1"/>
</dbReference>
<sequence>MKKITAFFICISCLLFLTGCHGHRSIQDLTYIVAIGIDYDLDKKEYIVYTQSIDFMNVAKQEGGRQTEPIPNWIGIGRGKTIYLALSNLFPKSQPPLFLGHLKAIIFSETILKHKFKEIISDLGRNETFRYTVNMFATDESLEKILSQNVLFHYPPLHNYLSRNTIGSGDTDFIQLMTGKMIVSNYYKPIGSVMIPSFGISEHTWKSDGTYPVIYTKGAYFFQQKKYKGFLKMDQLKGFIWKSQRPFKQTLPIYRDGDLIAVISVFNPTMDIKVREQSLFPTFDIHANVQASLVEKRENISFSELHEETSKSLKKVIFDTYEHGFKRKLDIFNLGDRWYRFHRHHFKAFSKSNPSAFYLKKNALKNIELEVEFTNFNSFKYNHHQQNYHD</sequence>
<keyword evidence="5" id="KW-0472">Membrane</keyword>
<dbReference type="PANTHER" id="PTHR35789:SF1">
    <property type="entry name" value="SPORE GERMINATION PROTEIN B3"/>
    <property type="match status" value="1"/>
</dbReference>
<accession>A0ABT9WVZ0</accession>